<comment type="caution">
    <text evidence="2">The sequence shown here is derived from an EMBL/GenBank/DDBJ whole genome shotgun (WGS) entry which is preliminary data.</text>
</comment>
<name>A0A9D9DB95_9GAMM</name>
<protein>
    <submittedName>
        <fullName evidence="2">PilZ domain-containing protein</fullName>
    </submittedName>
</protein>
<sequence>MANMQERRKYSRVVMDLHGYMTSENGGMQIQVKILDLSLKGALLEMHEGKEINVFVGEHLHCFFNLDA</sequence>
<feature type="domain" description="PilZ" evidence="1">
    <location>
        <begin position="6"/>
        <end position="65"/>
    </location>
</feature>
<dbReference type="AlphaFoldDB" id="A0A9D9DB95"/>
<evidence type="ECO:0000259" key="1">
    <source>
        <dbReference type="Pfam" id="PF07238"/>
    </source>
</evidence>
<dbReference type="Proteomes" id="UP000823631">
    <property type="component" value="Unassembled WGS sequence"/>
</dbReference>
<reference evidence="2" key="1">
    <citation type="submission" date="2020-10" db="EMBL/GenBank/DDBJ databases">
        <authorList>
            <person name="Gilroy R."/>
        </authorList>
    </citation>
    <scope>NUCLEOTIDE SEQUENCE</scope>
    <source>
        <strain evidence="2">17213</strain>
    </source>
</reference>
<dbReference type="InterPro" id="IPR009875">
    <property type="entry name" value="PilZ_domain"/>
</dbReference>
<dbReference type="Gene3D" id="2.40.10.220">
    <property type="entry name" value="predicted glycosyltransferase like domains"/>
    <property type="match status" value="1"/>
</dbReference>
<accession>A0A9D9DB95</accession>
<feature type="non-terminal residue" evidence="2">
    <location>
        <position position="68"/>
    </location>
</feature>
<dbReference type="EMBL" id="JADINH010000182">
    <property type="protein sequence ID" value="MBO8416561.1"/>
    <property type="molecule type" value="Genomic_DNA"/>
</dbReference>
<evidence type="ECO:0000313" key="3">
    <source>
        <dbReference type="Proteomes" id="UP000823631"/>
    </source>
</evidence>
<gene>
    <name evidence="2" type="ORF">IAB19_09290</name>
</gene>
<dbReference type="Pfam" id="PF07238">
    <property type="entry name" value="PilZ"/>
    <property type="match status" value="1"/>
</dbReference>
<dbReference type="GO" id="GO:0035438">
    <property type="term" value="F:cyclic-di-GMP binding"/>
    <property type="evidence" value="ECO:0007669"/>
    <property type="project" value="InterPro"/>
</dbReference>
<reference evidence="2" key="2">
    <citation type="journal article" date="2021" name="PeerJ">
        <title>Extensive microbial diversity within the chicken gut microbiome revealed by metagenomics and culture.</title>
        <authorList>
            <person name="Gilroy R."/>
            <person name="Ravi A."/>
            <person name="Getino M."/>
            <person name="Pursley I."/>
            <person name="Horton D.L."/>
            <person name="Alikhan N.F."/>
            <person name="Baker D."/>
            <person name="Gharbi K."/>
            <person name="Hall N."/>
            <person name="Watson M."/>
            <person name="Adriaenssens E.M."/>
            <person name="Foster-Nyarko E."/>
            <person name="Jarju S."/>
            <person name="Secka A."/>
            <person name="Antonio M."/>
            <person name="Oren A."/>
            <person name="Chaudhuri R.R."/>
            <person name="La Ragione R."/>
            <person name="Hildebrand F."/>
            <person name="Pallen M.J."/>
        </authorList>
    </citation>
    <scope>NUCLEOTIDE SEQUENCE</scope>
    <source>
        <strain evidence="2">17213</strain>
    </source>
</reference>
<proteinExistence type="predicted"/>
<organism evidence="2 3">
    <name type="scientific">Candidatus Avisuccinivibrio stercorigallinarum</name>
    <dbReference type="NCBI Taxonomy" id="2840704"/>
    <lineage>
        <taxon>Bacteria</taxon>
        <taxon>Pseudomonadati</taxon>
        <taxon>Pseudomonadota</taxon>
        <taxon>Gammaproteobacteria</taxon>
        <taxon>Aeromonadales</taxon>
        <taxon>Succinivibrionaceae</taxon>
        <taxon>Succinivibrionaceae incertae sedis</taxon>
        <taxon>Candidatus Avisuccinivibrio</taxon>
    </lineage>
</organism>
<dbReference type="SUPFAM" id="SSF141371">
    <property type="entry name" value="PilZ domain-like"/>
    <property type="match status" value="1"/>
</dbReference>
<evidence type="ECO:0000313" key="2">
    <source>
        <dbReference type="EMBL" id="MBO8416561.1"/>
    </source>
</evidence>